<evidence type="ECO:0000313" key="4">
    <source>
        <dbReference type="Proteomes" id="UP001642464"/>
    </source>
</evidence>
<proteinExistence type="predicted"/>
<accession>A0ABP0K307</accession>
<feature type="region of interest" description="Disordered" evidence="1">
    <location>
        <begin position="61"/>
        <end position="129"/>
    </location>
</feature>
<organism evidence="3 4">
    <name type="scientific">Durusdinium trenchii</name>
    <dbReference type="NCBI Taxonomy" id="1381693"/>
    <lineage>
        <taxon>Eukaryota</taxon>
        <taxon>Sar</taxon>
        <taxon>Alveolata</taxon>
        <taxon>Dinophyceae</taxon>
        <taxon>Suessiales</taxon>
        <taxon>Symbiodiniaceae</taxon>
        <taxon>Durusdinium</taxon>
    </lineage>
</organism>
<sequence>MGRACRIPLLVGLVNLCAPIFTTFVQPRFNFQTVLRLGPRQAGFDDALDRFPQRGGVMASDLESPVREWPGRRGRRKGGYQRYREEQDQRLWNDQRNQRNQRDQRDQRDQRSVRSPRSRFEDDLTPEEREQRFRFQIQSPVTLTTFIKRSETQEQLMWTITTAMDEGMLNHIHIAATFNRLASLKKKAPLTAKILRSPTLVLLARQAARVADRREFRARELASMLMSCAALRTDLPWLAEELGTSLAKWVATYAKEMNPHALANTVYGLGVLNLGDSPEVTSAIESCTKQIPMQLGRFSSMDVAQVSWGIGARDRHDGASDLMASLAQWVTVEAATLPDAAAFTDLPMIALSFVRLQNWQPKMMEAIANRLVNHLAEIRLWSLSALLWSWKSSSFEPDDAYSTRFLETLMCAAKARRIRQEDIDRAPEGPKGETRNSWSSGTYRGLRVIEKF</sequence>
<evidence type="ECO:0000256" key="2">
    <source>
        <dbReference type="SAM" id="Phobius"/>
    </source>
</evidence>
<dbReference type="Proteomes" id="UP001642464">
    <property type="component" value="Unassembled WGS sequence"/>
</dbReference>
<keyword evidence="2" id="KW-0472">Membrane</keyword>
<keyword evidence="4" id="KW-1185">Reference proteome</keyword>
<evidence type="ECO:0000313" key="3">
    <source>
        <dbReference type="EMBL" id="CAK9020572.1"/>
    </source>
</evidence>
<keyword evidence="2" id="KW-0812">Transmembrane</keyword>
<feature type="compositionally biased region" description="Basic and acidic residues" evidence="1">
    <location>
        <begin position="82"/>
        <end position="129"/>
    </location>
</feature>
<keyword evidence="2" id="KW-1133">Transmembrane helix</keyword>
<dbReference type="EMBL" id="CAXAMM010009502">
    <property type="protein sequence ID" value="CAK9020572.1"/>
    <property type="molecule type" value="Genomic_DNA"/>
</dbReference>
<reference evidence="3 4" key="1">
    <citation type="submission" date="2024-02" db="EMBL/GenBank/DDBJ databases">
        <authorList>
            <person name="Chen Y."/>
            <person name="Shah S."/>
            <person name="Dougan E. K."/>
            <person name="Thang M."/>
            <person name="Chan C."/>
        </authorList>
    </citation>
    <scope>NUCLEOTIDE SEQUENCE [LARGE SCALE GENOMIC DNA]</scope>
</reference>
<gene>
    <name evidence="3" type="ORF">SCF082_LOCUS14962</name>
</gene>
<comment type="caution">
    <text evidence="3">The sequence shown here is derived from an EMBL/GenBank/DDBJ whole genome shotgun (WGS) entry which is preliminary data.</text>
</comment>
<name>A0ABP0K307_9DINO</name>
<feature type="transmembrane region" description="Helical" evidence="2">
    <location>
        <begin position="7"/>
        <end position="25"/>
    </location>
</feature>
<protein>
    <submittedName>
        <fullName evidence="3">Uncharacterized protein</fullName>
    </submittedName>
</protein>
<evidence type="ECO:0000256" key="1">
    <source>
        <dbReference type="SAM" id="MobiDB-lite"/>
    </source>
</evidence>